<dbReference type="InterPro" id="IPR044855">
    <property type="entry name" value="CoA-Trfase_III_dom3_sf"/>
</dbReference>
<dbReference type="Pfam" id="PF02515">
    <property type="entry name" value="CoA_transf_3"/>
    <property type="match status" value="1"/>
</dbReference>
<proteinExistence type="predicted"/>
<evidence type="ECO:0000313" key="2">
    <source>
        <dbReference type="EMBL" id="NJC71414.1"/>
    </source>
</evidence>
<name>A0ABX0XZA5_9ACTN</name>
<evidence type="ECO:0000313" key="3">
    <source>
        <dbReference type="Proteomes" id="UP000722989"/>
    </source>
</evidence>
<dbReference type="EMBL" id="JAATVY010000011">
    <property type="protein sequence ID" value="NJC71414.1"/>
    <property type="molecule type" value="Genomic_DNA"/>
</dbReference>
<gene>
    <name evidence="2" type="ORF">HC031_17065</name>
</gene>
<sequence length="383" mass="40836">MVRVTGPLDGLVVADFSRVLAAPMATMLLGDLGADVIKVERPDGGDDSRAWGPPFAQDESTYFLTANRNKRSIALDLSSDEGRKVALALIDRADVLVENFRPGTMARLGLGYEELSARNVRLIYCSVSGFGQGKGARLAGYDFLVQAVGGLMSVTGQPDGPPTKVGVALVDVLSGLHATIGILAALEERRRTGRGQRVEVNLLSSLLASMVNQASAYLSAGVVPRALGNRHPSIAPYEALNVGDHTLVVAVGNDRQFAAMCRILGRPELSEDRRYASNADRVANRGDLVAELERLLSGRDVEQVVAELVDAGVPAGVVNDLAAAFQLARDLGLEPSFTMQFDGGEVGQVAHPIHYSGAGVSYRRPPPRLGQHTDEVLHWLGIR</sequence>
<dbReference type="GO" id="GO:0016740">
    <property type="term" value="F:transferase activity"/>
    <property type="evidence" value="ECO:0007669"/>
    <property type="project" value="UniProtKB-KW"/>
</dbReference>
<dbReference type="PANTHER" id="PTHR48207">
    <property type="entry name" value="SUCCINATE--HYDROXYMETHYLGLUTARATE COA-TRANSFERASE"/>
    <property type="match status" value="1"/>
</dbReference>
<dbReference type="PANTHER" id="PTHR48207:SF3">
    <property type="entry name" value="SUCCINATE--HYDROXYMETHYLGLUTARATE COA-TRANSFERASE"/>
    <property type="match status" value="1"/>
</dbReference>
<dbReference type="Gene3D" id="3.30.1540.10">
    <property type="entry name" value="formyl-coa transferase, domain 3"/>
    <property type="match status" value="1"/>
</dbReference>
<dbReference type="InterPro" id="IPR023606">
    <property type="entry name" value="CoA-Trfase_III_dom_1_sf"/>
</dbReference>
<dbReference type="Proteomes" id="UP000722989">
    <property type="component" value="Unassembled WGS sequence"/>
</dbReference>
<organism evidence="2 3">
    <name type="scientific">Planosporangium thailandense</name>
    <dbReference type="NCBI Taxonomy" id="765197"/>
    <lineage>
        <taxon>Bacteria</taxon>
        <taxon>Bacillati</taxon>
        <taxon>Actinomycetota</taxon>
        <taxon>Actinomycetes</taxon>
        <taxon>Micromonosporales</taxon>
        <taxon>Micromonosporaceae</taxon>
        <taxon>Planosporangium</taxon>
    </lineage>
</organism>
<protein>
    <submittedName>
        <fullName evidence="2">CoA transferase</fullName>
    </submittedName>
</protein>
<dbReference type="Gene3D" id="3.40.50.10540">
    <property type="entry name" value="Crotonobetainyl-coa:carnitine coa-transferase, domain 1"/>
    <property type="match status" value="1"/>
</dbReference>
<reference evidence="2 3" key="1">
    <citation type="submission" date="2020-03" db="EMBL/GenBank/DDBJ databases">
        <title>WGS of the type strain of Planosporangium spp.</title>
        <authorList>
            <person name="Thawai C."/>
        </authorList>
    </citation>
    <scope>NUCLEOTIDE SEQUENCE [LARGE SCALE GENOMIC DNA]</scope>
    <source>
        <strain evidence="2 3">TBRC 5610</strain>
    </source>
</reference>
<dbReference type="InterPro" id="IPR003673">
    <property type="entry name" value="CoA-Trfase_fam_III"/>
</dbReference>
<accession>A0ABX0XZA5</accession>
<dbReference type="InterPro" id="IPR050483">
    <property type="entry name" value="CoA-transferase_III_domain"/>
</dbReference>
<evidence type="ECO:0000256" key="1">
    <source>
        <dbReference type="ARBA" id="ARBA00022679"/>
    </source>
</evidence>
<keyword evidence="1 2" id="KW-0808">Transferase</keyword>
<comment type="caution">
    <text evidence="2">The sequence shown here is derived from an EMBL/GenBank/DDBJ whole genome shotgun (WGS) entry which is preliminary data.</text>
</comment>
<keyword evidence="3" id="KW-1185">Reference proteome</keyword>
<dbReference type="SUPFAM" id="SSF89796">
    <property type="entry name" value="CoA-transferase family III (CaiB/BaiF)"/>
    <property type="match status" value="1"/>
</dbReference>